<dbReference type="PANTHER" id="PTHR40943:SF1">
    <property type="entry name" value="CYTOPLASMIC PROTEIN"/>
    <property type="match status" value="1"/>
</dbReference>
<sequence length="119" mass="12761">MFAITQGFCPSPLEDWGSVAALGSEILDGDCLASGLMVHGTPDAPVSCGFFACTRGSFRMVYPFNEHATVVEGEVTLTNEATGETRTYGVGDSWFIAKGTPILWRIDVGRFAKNYMAAV</sequence>
<dbReference type="RefSeq" id="WP_147162055.1">
    <property type="nucleotide sequence ID" value="NZ_BJZO01000002.1"/>
</dbReference>
<evidence type="ECO:0000313" key="3">
    <source>
        <dbReference type="Proteomes" id="UP000321567"/>
    </source>
</evidence>
<evidence type="ECO:0000259" key="1">
    <source>
        <dbReference type="Pfam" id="PF05899"/>
    </source>
</evidence>
<dbReference type="Gene3D" id="2.60.120.10">
    <property type="entry name" value="Jelly Rolls"/>
    <property type="match status" value="1"/>
</dbReference>
<evidence type="ECO:0000313" key="2">
    <source>
        <dbReference type="EMBL" id="GEO79982.1"/>
    </source>
</evidence>
<name>A0A512H3E5_9PROT</name>
<dbReference type="InterPro" id="IPR008579">
    <property type="entry name" value="UGlyAH_Cupin_dom"/>
</dbReference>
<dbReference type="Proteomes" id="UP000321567">
    <property type="component" value="Unassembled WGS sequence"/>
</dbReference>
<dbReference type="Pfam" id="PF05899">
    <property type="entry name" value="Cupin_3"/>
    <property type="match status" value="1"/>
</dbReference>
<protein>
    <recommendedName>
        <fullName evidence="1">(S)-ureidoglycine aminohydrolase cupin domain-containing protein</fullName>
    </recommendedName>
</protein>
<dbReference type="OrthoDB" id="663248at2"/>
<keyword evidence="3" id="KW-1185">Reference proteome</keyword>
<accession>A0A512H3E5</accession>
<gene>
    <name evidence="2" type="ORF">ROR02_01130</name>
</gene>
<proteinExistence type="predicted"/>
<feature type="domain" description="(S)-ureidoglycine aminohydrolase cupin" evidence="1">
    <location>
        <begin position="42"/>
        <end position="115"/>
    </location>
</feature>
<organism evidence="2 3">
    <name type="scientific">Pararhodospirillum oryzae</name>
    <dbReference type="NCBI Taxonomy" id="478448"/>
    <lineage>
        <taxon>Bacteria</taxon>
        <taxon>Pseudomonadati</taxon>
        <taxon>Pseudomonadota</taxon>
        <taxon>Alphaproteobacteria</taxon>
        <taxon>Rhodospirillales</taxon>
        <taxon>Rhodospirillaceae</taxon>
        <taxon>Pararhodospirillum</taxon>
    </lineage>
</organism>
<comment type="caution">
    <text evidence="2">The sequence shown here is derived from an EMBL/GenBank/DDBJ whole genome shotgun (WGS) entry which is preliminary data.</text>
</comment>
<dbReference type="SUPFAM" id="SSF51182">
    <property type="entry name" value="RmlC-like cupins"/>
    <property type="match status" value="1"/>
</dbReference>
<dbReference type="InterPro" id="IPR014710">
    <property type="entry name" value="RmlC-like_jellyroll"/>
</dbReference>
<dbReference type="EMBL" id="BJZO01000002">
    <property type="protein sequence ID" value="GEO79982.1"/>
    <property type="molecule type" value="Genomic_DNA"/>
</dbReference>
<dbReference type="PANTHER" id="PTHR40943">
    <property type="entry name" value="CYTOPLASMIC PROTEIN-RELATED"/>
    <property type="match status" value="1"/>
</dbReference>
<dbReference type="AlphaFoldDB" id="A0A512H3E5"/>
<dbReference type="InterPro" id="IPR011051">
    <property type="entry name" value="RmlC_Cupin_sf"/>
</dbReference>
<reference evidence="2 3" key="1">
    <citation type="submission" date="2019-07" db="EMBL/GenBank/DDBJ databases">
        <title>Whole genome shotgun sequence of Rhodospirillum oryzae NBRC 107573.</title>
        <authorList>
            <person name="Hosoyama A."/>
            <person name="Uohara A."/>
            <person name="Ohji S."/>
            <person name="Ichikawa N."/>
        </authorList>
    </citation>
    <scope>NUCLEOTIDE SEQUENCE [LARGE SCALE GENOMIC DNA]</scope>
    <source>
        <strain evidence="2 3">NBRC 107573</strain>
    </source>
</reference>